<evidence type="ECO:0000313" key="14">
    <source>
        <dbReference type="EMBL" id="KAF7819678.1"/>
    </source>
</evidence>
<dbReference type="OrthoDB" id="1637350at2759"/>
<keyword evidence="6" id="KW-0134">Cell wall</keyword>
<comment type="subcellular location">
    <subcellularLocation>
        <location evidence="2">Secreted</location>
        <location evidence="2">Cell wall</location>
    </subcellularLocation>
</comment>
<evidence type="ECO:0000256" key="2">
    <source>
        <dbReference type="ARBA" id="ARBA00004191"/>
    </source>
</evidence>
<dbReference type="SUPFAM" id="SSF51126">
    <property type="entry name" value="Pectin lyase-like"/>
    <property type="match status" value="1"/>
</dbReference>
<keyword evidence="11 12" id="KW-0456">Lyase</keyword>
<dbReference type="GO" id="GO:0030570">
    <property type="term" value="F:pectate lyase activity"/>
    <property type="evidence" value="ECO:0007669"/>
    <property type="project" value="UniProtKB-EC"/>
</dbReference>
<comment type="similarity">
    <text evidence="4 12">Belongs to the polysaccharide lyase 1 family.</text>
</comment>
<evidence type="ECO:0000256" key="9">
    <source>
        <dbReference type="ARBA" id="ARBA00022837"/>
    </source>
</evidence>
<dbReference type="GO" id="GO:0045490">
    <property type="term" value="P:pectin catabolic process"/>
    <property type="evidence" value="ECO:0007669"/>
    <property type="project" value="UniProtKB-UniPathway"/>
</dbReference>
<evidence type="ECO:0000256" key="1">
    <source>
        <dbReference type="ARBA" id="ARBA00000695"/>
    </source>
</evidence>
<reference evidence="14" key="1">
    <citation type="submission" date="2020-09" db="EMBL/GenBank/DDBJ databases">
        <title>Genome-Enabled Discovery of Anthraquinone Biosynthesis in Senna tora.</title>
        <authorList>
            <person name="Kang S.-H."/>
            <person name="Pandey R.P."/>
            <person name="Lee C.-M."/>
            <person name="Sim J.-S."/>
            <person name="Jeong J.-T."/>
            <person name="Choi B.-S."/>
            <person name="Jung M."/>
            <person name="Ginzburg D."/>
            <person name="Zhao K."/>
            <person name="Won S.Y."/>
            <person name="Oh T.-J."/>
            <person name="Yu Y."/>
            <person name="Kim N.-H."/>
            <person name="Lee O.R."/>
            <person name="Lee T.-H."/>
            <person name="Bashyal P."/>
            <person name="Kim T.-S."/>
            <person name="Lee W.-H."/>
            <person name="Kawkins C."/>
            <person name="Kim C.-K."/>
            <person name="Kim J.S."/>
            <person name="Ahn B.O."/>
            <person name="Rhee S.Y."/>
            <person name="Sohng J.K."/>
        </authorList>
    </citation>
    <scope>NUCLEOTIDE SEQUENCE</scope>
    <source>
        <tissue evidence="14">Leaf</tissue>
    </source>
</reference>
<keyword evidence="9 12" id="KW-0106">Calcium</keyword>
<dbReference type="Gene3D" id="2.160.20.10">
    <property type="entry name" value="Single-stranded right-handed beta-helix, Pectin lyase-like"/>
    <property type="match status" value="1"/>
</dbReference>
<dbReference type="InterPro" id="IPR045032">
    <property type="entry name" value="PEL"/>
</dbReference>
<dbReference type="InterPro" id="IPR011050">
    <property type="entry name" value="Pectin_lyase_fold/virulence"/>
</dbReference>
<comment type="catalytic activity">
    <reaction evidence="1 12">
        <text>Eliminative cleavage of (1-&gt;4)-alpha-D-galacturonan to give oligosaccharides with 4-deoxy-alpha-D-galact-4-enuronosyl groups at their non-reducing ends.</text>
        <dbReference type="EC" id="4.2.2.2"/>
    </reaction>
</comment>
<feature type="signal peptide" evidence="12">
    <location>
        <begin position="1"/>
        <end position="28"/>
    </location>
</feature>
<dbReference type="SMART" id="SM00656">
    <property type="entry name" value="Amb_all"/>
    <property type="match status" value="1"/>
</dbReference>
<gene>
    <name evidence="14" type="ORF">G2W53_025133</name>
</gene>
<evidence type="ECO:0000256" key="6">
    <source>
        <dbReference type="ARBA" id="ARBA00022512"/>
    </source>
</evidence>
<dbReference type="InterPro" id="IPR012334">
    <property type="entry name" value="Pectin_lyas_fold"/>
</dbReference>
<sequence>MAMGNDGVTKVTLIFLATLATIIPRLEANFNFTSEEIINNNKELLRRAILDAYEPDPYNVTSEFNLHVHKAIEEDDHISTRRALNGHKNKRYKGPCMATNPIDRCWRCRPDWAADRKRLVRCVKGFGRKTTGGLAGRIYVVTDPSDNDLVNPKIGTLRYGVIQDEPLWIIFQRSMVINLQQELLVSSHKTIDGRGANVQITGGAGISLFKVENVIVHNLRIHHIVPKPGGLIRFNSKFPPGFRTRSDGDAISIFNSANIWVDHISLSNCADGLVDVIQSSTGITISNCHLTHHDDVMLLGGNDLHVQDKIMQVTVAFNHFGQGLIQRMPRTRFGFVHVVNNDYTHWLKYAIGGSSGPTIMSQGNRFIAPDDQPFKEITHRDYAVPAVWSQWKWTTEMDLFMNGARFVASGGPPRPPPTVIGGLIKPKDGTFVTRLTRFTGALQCIVGRPC</sequence>
<evidence type="ECO:0000259" key="13">
    <source>
        <dbReference type="SMART" id="SM00656"/>
    </source>
</evidence>
<dbReference type="Pfam" id="PF04431">
    <property type="entry name" value="Pec_lyase_N"/>
    <property type="match status" value="1"/>
</dbReference>
<evidence type="ECO:0000256" key="7">
    <source>
        <dbReference type="ARBA" id="ARBA00022723"/>
    </source>
</evidence>
<evidence type="ECO:0000256" key="3">
    <source>
        <dbReference type="ARBA" id="ARBA00005220"/>
    </source>
</evidence>
<organism evidence="14 15">
    <name type="scientific">Senna tora</name>
    <dbReference type="NCBI Taxonomy" id="362788"/>
    <lineage>
        <taxon>Eukaryota</taxon>
        <taxon>Viridiplantae</taxon>
        <taxon>Streptophyta</taxon>
        <taxon>Embryophyta</taxon>
        <taxon>Tracheophyta</taxon>
        <taxon>Spermatophyta</taxon>
        <taxon>Magnoliopsida</taxon>
        <taxon>eudicotyledons</taxon>
        <taxon>Gunneridae</taxon>
        <taxon>Pentapetalae</taxon>
        <taxon>rosids</taxon>
        <taxon>fabids</taxon>
        <taxon>Fabales</taxon>
        <taxon>Fabaceae</taxon>
        <taxon>Caesalpinioideae</taxon>
        <taxon>Cassia clade</taxon>
        <taxon>Senna</taxon>
    </lineage>
</organism>
<dbReference type="InterPro" id="IPR007524">
    <property type="entry name" value="Pec_lyase_N"/>
</dbReference>
<protein>
    <recommendedName>
        <fullName evidence="5 12">Pectate lyase</fullName>
        <ecNumber evidence="5 12">4.2.2.2</ecNumber>
    </recommendedName>
</protein>
<dbReference type="GO" id="GO:0046872">
    <property type="term" value="F:metal ion binding"/>
    <property type="evidence" value="ECO:0007669"/>
    <property type="project" value="UniProtKB-KW"/>
</dbReference>
<dbReference type="EMBL" id="JAAIUW010000008">
    <property type="protein sequence ID" value="KAF7819678.1"/>
    <property type="molecule type" value="Genomic_DNA"/>
</dbReference>
<comment type="pathway">
    <text evidence="3 12">Glycan metabolism; pectin degradation; 2-dehydro-3-deoxy-D-gluconate from pectin: step 2/5.</text>
</comment>
<dbReference type="UniPathway" id="UPA00545">
    <property type="reaction ID" value="UER00824"/>
</dbReference>
<feature type="domain" description="Pectate lyase" evidence="13">
    <location>
        <begin position="174"/>
        <end position="372"/>
    </location>
</feature>
<evidence type="ECO:0000256" key="5">
    <source>
        <dbReference type="ARBA" id="ARBA00012272"/>
    </source>
</evidence>
<evidence type="ECO:0000256" key="12">
    <source>
        <dbReference type="RuleBase" id="RU361123"/>
    </source>
</evidence>
<dbReference type="PRINTS" id="PR00807">
    <property type="entry name" value="AMBALLERGEN"/>
</dbReference>
<dbReference type="Proteomes" id="UP000634136">
    <property type="component" value="Unassembled WGS sequence"/>
</dbReference>
<proteinExistence type="inferred from homology"/>
<evidence type="ECO:0000256" key="10">
    <source>
        <dbReference type="ARBA" id="ARBA00023180"/>
    </source>
</evidence>
<evidence type="ECO:0000313" key="15">
    <source>
        <dbReference type="Proteomes" id="UP000634136"/>
    </source>
</evidence>
<keyword evidence="7 12" id="KW-0479">Metal-binding</keyword>
<dbReference type="InterPro" id="IPR018082">
    <property type="entry name" value="AmbAllergen"/>
</dbReference>
<keyword evidence="6" id="KW-0964">Secreted</keyword>
<dbReference type="AlphaFoldDB" id="A0A834WG60"/>
<evidence type="ECO:0000256" key="4">
    <source>
        <dbReference type="ARBA" id="ARBA00010980"/>
    </source>
</evidence>
<dbReference type="InterPro" id="IPR002022">
    <property type="entry name" value="Pec_lyase"/>
</dbReference>
<evidence type="ECO:0000256" key="8">
    <source>
        <dbReference type="ARBA" id="ARBA00022729"/>
    </source>
</evidence>
<comment type="cofactor">
    <cofactor evidence="12">
        <name>Ca(2+)</name>
        <dbReference type="ChEBI" id="CHEBI:29108"/>
    </cofactor>
    <text evidence="12">Binds 1 Ca(2+) ion. Required for its activity.</text>
</comment>
<dbReference type="PANTHER" id="PTHR31683:SF184">
    <property type="entry name" value="PECTATE LYASE"/>
    <property type="match status" value="1"/>
</dbReference>
<keyword evidence="10" id="KW-0325">Glycoprotein</keyword>
<feature type="chain" id="PRO_5033111954" description="Pectate lyase" evidence="12">
    <location>
        <begin position="29"/>
        <end position="450"/>
    </location>
</feature>
<evidence type="ECO:0000256" key="11">
    <source>
        <dbReference type="ARBA" id="ARBA00023239"/>
    </source>
</evidence>
<dbReference type="PANTHER" id="PTHR31683">
    <property type="entry name" value="PECTATE LYASE 18-RELATED"/>
    <property type="match status" value="1"/>
</dbReference>
<comment type="caution">
    <text evidence="14">The sequence shown here is derived from an EMBL/GenBank/DDBJ whole genome shotgun (WGS) entry which is preliminary data.</text>
</comment>
<dbReference type="EC" id="4.2.2.2" evidence="5 12"/>
<dbReference type="Pfam" id="PF00544">
    <property type="entry name" value="Pectate_lyase_4"/>
    <property type="match status" value="1"/>
</dbReference>
<keyword evidence="15" id="KW-1185">Reference proteome</keyword>
<name>A0A834WG60_9FABA</name>
<keyword evidence="8 12" id="KW-0732">Signal</keyword>
<accession>A0A834WG60</accession>